<protein>
    <recommendedName>
        <fullName evidence="3">Phosphotransferase</fullName>
    </recommendedName>
</protein>
<comment type="caution">
    <text evidence="1">The sequence shown here is derived from an EMBL/GenBank/DDBJ whole genome shotgun (WGS) entry which is preliminary data.</text>
</comment>
<organism evidence="1 2">
    <name type="scientific">Stutzerimonas stutzeri NF13</name>
    <dbReference type="NCBI Taxonomy" id="1212548"/>
    <lineage>
        <taxon>Bacteria</taxon>
        <taxon>Pseudomonadati</taxon>
        <taxon>Pseudomonadota</taxon>
        <taxon>Gammaproteobacteria</taxon>
        <taxon>Pseudomonadales</taxon>
        <taxon>Pseudomonadaceae</taxon>
        <taxon>Stutzerimonas</taxon>
    </lineage>
</organism>
<reference evidence="1 2" key="1">
    <citation type="journal article" date="2013" name="Genome Announc.">
        <title>Draft Genome of Pseudomonas stutzeri Strain NF13, a Nitrogen Fixer Isolated from the Galapagos Rift Hydrothermal Vent.</title>
        <authorList>
            <person name="Pena A."/>
            <person name="Busquets A."/>
            <person name="Gomila M."/>
            <person name="Mayol J."/>
            <person name="Bosch R."/>
            <person name="Nogales B."/>
            <person name="Garcia-Valdes E."/>
            <person name="Bennasar A."/>
            <person name="Lalucat J."/>
        </authorList>
    </citation>
    <scope>NUCLEOTIDE SEQUENCE [LARGE SCALE GENOMIC DNA]</scope>
    <source>
        <strain evidence="1 2">NF13</strain>
    </source>
</reference>
<dbReference type="EMBL" id="AOBS01000082">
    <property type="protein sequence ID" value="EMD97945.1"/>
    <property type="molecule type" value="Genomic_DNA"/>
</dbReference>
<evidence type="ECO:0008006" key="3">
    <source>
        <dbReference type="Google" id="ProtNLM"/>
    </source>
</evidence>
<sequence>MEAGSWKLEAGSWKLEAGSWKLEAGSWKLEAGSWKLEAGSWKLEANQCAGRGQNPVKLFFKLSASGFKLLFRSSTPAPARPAPRAS</sequence>
<evidence type="ECO:0000313" key="2">
    <source>
        <dbReference type="Proteomes" id="UP000011700"/>
    </source>
</evidence>
<gene>
    <name evidence="1" type="ORF">B381_21541</name>
</gene>
<dbReference type="Proteomes" id="UP000011700">
    <property type="component" value="Unassembled WGS sequence"/>
</dbReference>
<proteinExistence type="predicted"/>
<dbReference type="AlphaFoldDB" id="M2TKE8"/>
<evidence type="ECO:0000313" key="1">
    <source>
        <dbReference type="EMBL" id="EMD97945.1"/>
    </source>
</evidence>
<accession>M2TKE8</accession>
<name>M2TKE8_STUST</name>